<accession>A0A9D3SWX3</accession>
<organism evidence="2 3">
    <name type="scientific">Hemibagrus wyckioides</name>
    <dbReference type="NCBI Taxonomy" id="337641"/>
    <lineage>
        <taxon>Eukaryota</taxon>
        <taxon>Metazoa</taxon>
        <taxon>Chordata</taxon>
        <taxon>Craniata</taxon>
        <taxon>Vertebrata</taxon>
        <taxon>Euteleostomi</taxon>
        <taxon>Actinopterygii</taxon>
        <taxon>Neopterygii</taxon>
        <taxon>Teleostei</taxon>
        <taxon>Ostariophysi</taxon>
        <taxon>Siluriformes</taxon>
        <taxon>Bagridae</taxon>
        <taxon>Hemibagrus</taxon>
    </lineage>
</organism>
<keyword evidence="3" id="KW-1185">Reference proteome</keyword>
<name>A0A9D3SWX3_9TELE</name>
<evidence type="ECO:0000313" key="2">
    <source>
        <dbReference type="EMBL" id="KAG7334158.1"/>
    </source>
</evidence>
<comment type="caution">
    <text evidence="2">The sequence shown here is derived from an EMBL/GenBank/DDBJ whole genome shotgun (WGS) entry which is preliminary data.</text>
</comment>
<dbReference type="EMBL" id="JAHKSW010000003">
    <property type="protein sequence ID" value="KAG7334158.1"/>
    <property type="molecule type" value="Genomic_DNA"/>
</dbReference>
<protein>
    <submittedName>
        <fullName evidence="2">Uncharacterized protein</fullName>
    </submittedName>
</protein>
<sequence>MRLNALGARKCEVPALPRTVCARVSEPSCVDANKPRSSGLRFTRRLQTHSTPSAVFHSDQEDKQARSSRLGLTEKVPSIFDSEKAVLLEQR</sequence>
<dbReference type="Proteomes" id="UP000824219">
    <property type="component" value="Linkage Group LG03"/>
</dbReference>
<dbReference type="AlphaFoldDB" id="A0A9D3SWX3"/>
<reference evidence="2 3" key="1">
    <citation type="submission" date="2021-06" db="EMBL/GenBank/DDBJ databases">
        <title>Chromosome-level genome assembly of the red-tail catfish (Hemibagrus wyckioides).</title>
        <authorList>
            <person name="Shao F."/>
        </authorList>
    </citation>
    <scope>NUCLEOTIDE SEQUENCE [LARGE SCALE GENOMIC DNA]</scope>
    <source>
        <strain evidence="2">EC202008001</strain>
        <tissue evidence="2">Blood</tissue>
    </source>
</reference>
<gene>
    <name evidence="2" type="ORF">KOW79_002565</name>
</gene>
<evidence type="ECO:0000313" key="3">
    <source>
        <dbReference type="Proteomes" id="UP000824219"/>
    </source>
</evidence>
<feature type="region of interest" description="Disordered" evidence="1">
    <location>
        <begin position="46"/>
        <end position="70"/>
    </location>
</feature>
<evidence type="ECO:0000256" key="1">
    <source>
        <dbReference type="SAM" id="MobiDB-lite"/>
    </source>
</evidence>
<proteinExistence type="predicted"/>